<organism evidence="3 4">
    <name type="scientific">Ranitomeya imitator</name>
    <name type="common">mimic poison frog</name>
    <dbReference type="NCBI Taxonomy" id="111125"/>
    <lineage>
        <taxon>Eukaryota</taxon>
        <taxon>Metazoa</taxon>
        <taxon>Chordata</taxon>
        <taxon>Craniata</taxon>
        <taxon>Vertebrata</taxon>
        <taxon>Euteleostomi</taxon>
        <taxon>Amphibia</taxon>
        <taxon>Batrachia</taxon>
        <taxon>Anura</taxon>
        <taxon>Neobatrachia</taxon>
        <taxon>Hyloidea</taxon>
        <taxon>Dendrobatidae</taxon>
        <taxon>Dendrobatinae</taxon>
        <taxon>Ranitomeya</taxon>
    </lineage>
</organism>
<evidence type="ECO:0000313" key="3">
    <source>
        <dbReference type="EMBL" id="CAJ0967793.1"/>
    </source>
</evidence>
<evidence type="ECO:0000259" key="2">
    <source>
        <dbReference type="PROSITE" id="PS50878"/>
    </source>
</evidence>
<gene>
    <name evidence="3" type="ORF">RIMI_LOCUS22495418</name>
</gene>
<dbReference type="EMBL" id="CAUEEQ010078597">
    <property type="protein sequence ID" value="CAJ0967793.1"/>
    <property type="molecule type" value="Genomic_DNA"/>
</dbReference>
<reference evidence="3" key="1">
    <citation type="submission" date="2023-07" db="EMBL/GenBank/DDBJ databases">
        <authorList>
            <person name="Stuckert A."/>
        </authorList>
    </citation>
    <scope>NUCLEOTIDE SEQUENCE</scope>
</reference>
<dbReference type="InterPro" id="IPR050757">
    <property type="entry name" value="Collagen_mod_GT25"/>
</dbReference>
<accession>A0ABN9MLY5</accession>
<dbReference type="InterPro" id="IPR002654">
    <property type="entry name" value="Glyco_trans_25"/>
</dbReference>
<dbReference type="SUPFAM" id="SSF56672">
    <property type="entry name" value="DNA/RNA polymerases"/>
    <property type="match status" value="1"/>
</dbReference>
<name>A0ABN9MLY5_9NEOB</name>
<feature type="region of interest" description="Disordered" evidence="1">
    <location>
        <begin position="384"/>
        <end position="404"/>
    </location>
</feature>
<protein>
    <recommendedName>
        <fullName evidence="2">Reverse transcriptase domain-containing protein</fullName>
    </recommendedName>
</protein>
<keyword evidence="4" id="KW-1185">Reference proteome</keyword>
<dbReference type="PROSITE" id="PS50878">
    <property type="entry name" value="RT_POL"/>
    <property type="match status" value="1"/>
</dbReference>
<evidence type="ECO:0000313" key="4">
    <source>
        <dbReference type="Proteomes" id="UP001176940"/>
    </source>
</evidence>
<dbReference type="CDD" id="cd06532">
    <property type="entry name" value="Glyco_transf_25"/>
    <property type="match status" value="1"/>
</dbReference>
<dbReference type="Pfam" id="PF00078">
    <property type="entry name" value="RVT_1"/>
    <property type="match status" value="1"/>
</dbReference>
<sequence>MAKDIDSFKPAGIGKPTMTSLRASERPFLNKAASADSFHRLAILIFVLLAGSSGTQRERLRTVSRALNESQIKTLNIDVLPGYQDPYSGRTLTRGEIGCFLSHYYVWKEVVDRGLEKTLVIEDDVRFEYQFRSKLVKLMNDIETVALDWDLIYIGRKRMQVTRPEKAVPNVMNLVEADYSYWTLGYAISQKGARKLINAEPLGKMLPVDEFIPVMFNKHPVNPQVKSAQKTLEIRGKSADISSLHNADDAAALYNTTIAAALESLAPLTHTKARKINRQPWNTSMTKELRRASRAAERRWKRSHSNEHFIAFKQSLTTFKTTLATAKQTYFSSLISSLSHNPKQLFNTFNSLLRPPAPPPSPLISAEDFASFFKQKIENIKDSFSKQPPEPFLPTTQPATSKTNFSTITEDGLSTLLSRSHLTTCALDPLPSHFIPNLTTVFIPTLTHLFNLSLTTGIFPSSFKHASITPILKKPSLDPSSVSSYRPISLLPFASKLLEQHVHLELSSHLSSCSFFDRFQSGFRSHHSTETALTKVTNDLLTAKSKRHYSILLLLDLSSAFDTVDHSLLLQTLSSLGITDLALDLVIPN</sequence>
<feature type="compositionally biased region" description="Polar residues" evidence="1">
    <location>
        <begin position="394"/>
        <end position="404"/>
    </location>
</feature>
<proteinExistence type="predicted"/>
<dbReference type="PANTHER" id="PTHR10730:SF8">
    <property type="entry name" value="PROCOLLAGEN GALACTOSYLTRANSFERASE 2"/>
    <property type="match status" value="1"/>
</dbReference>
<dbReference type="InterPro" id="IPR000477">
    <property type="entry name" value="RT_dom"/>
</dbReference>
<feature type="domain" description="Reverse transcriptase" evidence="2">
    <location>
        <begin position="452"/>
        <end position="589"/>
    </location>
</feature>
<comment type="caution">
    <text evidence="3">The sequence shown here is derived from an EMBL/GenBank/DDBJ whole genome shotgun (WGS) entry which is preliminary data.</text>
</comment>
<dbReference type="Pfam" id="PF01755">
    <property type="entry name" value="Glyco_transf_25"/>
    <property type="match status" value="1"/>
</dbReference>
<dbReference type="Proteomes" id="UP001176940">
    <property type="component" value="Unassembled WGS sequence"/>
</dbReference>
<evidence type="ECO:0000256" key="1">
    <source>
        <dbReference type="SAM" id="MobiDB-lite"/>
    </source>
</evidence>
<dbReference type="InterPro" id="IPR043502">
    <property type="entry name" value="DNA/RNA_pol_sf"/>
</dbReference>
<dbReference type="PANTHER" id="PTHR10730">
    <property type="entry name" value="PROCOLLAGEN-LYSINE,2-OXOGLUTARATE 5-DIOXYGENASE/GLYCOSYLTRANSFERASE 25 FAMILY MEMBER"/>
    <property type="match status" value="1"/>
</dbReference>